<proteinExistence type="predicted"/>
<organism evidence="1 2">
    <name type="scientific">Cannabis sativa</name>
    <name type="common">Hemp</name>
    <name type="synonym">Marijuana</name>
    <dbReference type="NCBI Taxonomy" id="3483"/>
    <lineage>
        <taxon>Eukaryota</taxon>
        <taxon>Viridiplantae</taxon>
        <taxon>Streptophyta</taxon>
        <taxon>Embryophyta</taxon>
        <taxon>Tracheophyta</taxon>
        <taxon>Spermatophyta</taxon>
        <taxon>Magnoliopsida</taxon>
        <taxon>eudicotyledons</taxon>
        <taxon>Gunneridae</taxon>
        <taxon>Pentapetalae</taxon>
        <taxon>rosids</taxon>
        <taxon>fabids</taxon>
        <taxon>Rosales</taxon>
        <taxon>Cannabaceae</taxon>
        <taxon>Cannabis</taxon>
    </lineage>
</organism>
<reference evidence="1" key="1">
    <citation type="submission" date="2018-11" db="EMBL/GenBank/DDBJ databases">
        <authorList>
            <person name="Grassa J C."/>
        </authorList>
    </citation>
    <scope>NUCLEOTIDE SEQUENCE [LARGE SCALE GENOMIC DNA]</scope>
</reference>
<dbReference type="EMBL" id="UZAU01000011">
    <property type="status" value="NOT_ANNOTATED_CDS"/>
    <property type="molecule type" value="Genomic_DNA"/>
</dbReference>
<dbReference type="Gramene" id="evm.model.01.402">
    <property type="protein sequence ID" value="cds.evm.model.01.402"/>
    <property type="gene ID" value="evm.TU.01.402"/>
</dbReference>
<dbReference type="EnsemblPlants" id="evm.model.01.402">
    <property type="protein sequence ID" value="cds.evm.model.01.402"/>
    <property type="gene ID" value="evm.TU.01.402"/>
</dbReference>
<sequence>MDLILSGRGLRQGDSLSPYLFLISAEGFSSLLKAYELNRWLTGCKVARGAPIVSHMLFADNIAMCIVRLTKKKLQISCTFSCLGLPWG</sequence>
<evidence type="ECO:0000313" key="1">
    <source>
        <dbReference type="EnsemblPlants" id="cds.evm.model.01.402"/>
    </source>
</evidence>
<name>A0A803NNZ4_CANSA</name>
<dbReference type="Proteomes" id="UP000596661">
    <property type="component" value="Chromosome 1"/>
</dbReference>
<evidence type="ECO:0008006" key="3">
    <source>
        <dbReference type="Google" id="ProtNLM"/>
    </source>
</evidence>
<accession>A0A803NNZ4</accession>
<reference evidence="1" key="2">
    <citation type="submission" date="2021-03" db="UniProtKB">
        <authorList>
            <consortium name="EnsemblPlants"/>
        </authorList>
    </citation>
    <scope>IDENTIFICATION</scope>
</reference>
<dbReference type="AlphaFoldDB" id="A0A803NNZ4"/>
<keyword evidence="2" id="KW-1185">Reference proteome</keyword>
<protein>
    <recommendedName>
        <fullName evidence="3">Reverse transcriptase</fullName>
    </recommendedName>
</protein>
<evidence type="ECO:0000313" key="2">
    <source>
        <dbReference type="Proteomes" id="UP000596661"/>
    </source>
</evidence>